<dbReference type="InterPro" id="IPR003594">
    <property type="entry name" value="HATPase_dom"/>
</dbReference>
<name>A0A1E7ZCR4_9ALTE</name>
<feature type="transmembrane region" description="Helical" evidence="4">
    <location>
        <begin position="152"/>
        <end position="172"/>
    </location>
</feature>
<keyword evidence="4" id="KW-0472">Membrane</keyword>
<dbReference type="Proteomes" id="UP000175691">
    <property type="component" value="Unassembled WGS sequence"/>
</dbReference>
<dbReference type="InterPro" id="IPR005467">
    <property type="entry name" value="His_kinase_dom"/>
</dbReference>
<dbReference type="PRINTS" id="PR00344">
    <property type="entry name" value="BCTRLSENSOR"/>
</dbReference>
<dbReference type="SMART" id="SM00387">
    <property type="entry name" value="HATPase_c"/>
    <property type="match status" value="1"/>
</dbReference>
<dbReference type="Pfam" id="PF02518">
    <property type="entry name" value="HATPase_c"/>
    <property type="match status" value="1"/>
</dbReference>
<accession>A0A1E7ZCR4</accession>
<evidence type="ECO:0000256" key="1">
    <source>
        <dbReference type="ARBA" id="ARBA00000085"/>
    </source>
</evidence>
<dbReference type="OrthoDB" id="9785691at2"/>
<dbReference type="SUPFAM" id="SSF55874">
    <property type="entry name" value="ATPase domain of HSP90 chaperone/DNA topoisomerase II/histidine kinase"/>
    <property type="match status" value="1"/>
</dbReference>
<feature type="transmembrane region" description="Helical" evidence="4">
    <location>
        <begin position="6"/>
        <end position="24"/>
    </location>
</feature>
<dbReference type="STRING" id="1656094.BFC18_09085"/>
<dbReference type="Gene3D" id="3.30.565.10">
    <property type="entry name" value="Histidine kinase-like ATPase, C-terminal domain"/>
    <property type="match status" value="1"/>
</dbReference>
<evidence type="ECO:0000313" key="6">
    <source>
        <dbReference type="EMBL" id="OFC71299.1"/>
    </source>
</evidence>
<protein>
    <recommendedName>
        <fullName evidence="2">histidine kinase</fullName>
        <ecNumber evidence="2">2.7.13.3</ecNumber>
    </recommendedName>
</protein>
<evidence type="ECO:0000313" key="7">
    <source>
        <dbReference type="Proteomes" id="UP000175691"/>
    </source>
</evidence>
<keyword evidence="4" id="KW-0812">Transmembrane</keyword>
<dbReference type="InterPro" id="IPR004358">
    <property type="entry name" value="Sig_transdc_His_kin-like_C"/>
</dbReference>
<dbReference type="GO" id="GO:0000155">
    <property type="term" value="F:phosphorelay sensor kinase activity"/>
    <property type="evidence" value="ECO:0007669"/>
    <property type="project" value="TreeGrafter"/>
</dbReference>
<feature type="transmembrane region" description="Helical" evidence="4">
    <location>
        <begin position="220"/>
        <end position="242"/>
    </location>
</feature>
<feature type="domain" description="Histidine kinase" evidence="5">
    <location>
        <begin position="470"/>
        <end position="676"/>
    </location>
</feature>
<gene>
    <name evidence="6" type="ORF">BFC18_09085</name>
</gene>
<evidence type="ECO:0000256" key="3">
    <source>
        <dbReference type="ARBA" id="ARBA00022553"/>
    </source>
</evidence>
<keyword evidence="7" id="KW-1185">Reference proteome</keyword>
<comment type="caution">
    <text evidence="6">The sequence shown here is derived from an EMBL/GenBank/DDBJ whole genome shotgun (WGS) entry which is preliminary data.</text>
</comment>
<dbReference type="EC" id="2.7.13.3" evidence="2"/>
<organism evidence="6 7">
    <name type="scientific">Alteromonas confluentis</name>
    <dbReference type="NCBI Taxonomy" id="1656094"/>
    <lineage>
        <taxon>Bacteria</taxon>
        <taxon>Pseudomonadati</taxon>
        <taxon>Pseudomonadota</taxon>
        <taxon>Gammaproteobacteria</taxon>
        <taxon>Alteromonadales</taxon>
        <taxon>Alteromonadaceae</taxon>
        <taxon>Alteromonas/Salinimonas group</taxon>
        <taxon>Alteromonas</taxon>
    </lineage>
</organism>
<evidence type="ECO:0000259" key="5">
    <source>
        <dbReference type="PROSITE" id="PS50109"/>
    </source>
</evidence>
<feature type="transmembrane region" description="Helical" evidence="4">
    <location>
        <begin position="248"/>
        <end position="267"/>
    </location>
</feature>
<sequence>MISDIGYGLNAAGYFVLLLLLFTVRKSGLAKHLLVLATMATMVWSLSFVTQLTGPISVKQLLIADSLKQLVWLLFIAGCLQDNFDNLWQVLRRPATIAILTPPALALVAPLITVIPHTWQFLFLTVLSLEVLILLEVLYRQSGENQWAFKPLVLYLGAIHLFEFVMYANATMVTQIELIYLVSRGYIYLLMMPLLIVAIRRIKHWGVDIFISREVVLHSSLLLVAGIYLLVMALAGYVVNFIGGNWSSTIQTVLVVLSMALLITLVISNSIRTRIKVFITKHFFANQFDYRVEWVKLTQALSSTDGSTAPDVYGNALHGLLGAINYENGLLLKSNGIDFDVVANENFDKLLPEEADIVKQLMPFCQQTNWLVDIDEYASKPFEYNGLQLDRERLKACRFQLALPLFNREKIWGFALLKAKESEALALNWEVRDYLNAVTEQVGTYLLHHEAANAVAENAQFAAFNRMSAFVLHDLKNVMAQIDLILCNAEQHKHNPEFIEDTFETLHYTKARMDKMLRQLTEKKVDETGVFSAHKLSDLINRLMDSRCQSLQPLPTIEVESEENVVVDPEKFSNVMYHLVSNAQQATSSEGFVRITLECDPASQQQIVRIEDNGCGMDEAFIEQRLFKPFDTTKGNAGMGIGAYDARNYMQSIGGKLSVDSEVGKGSCFTLVFPLD</sequence>
<feature type="transmembrane region" description="Helical" evidence="4">
    <location>
        <begin position="33"/>
        <end position="50"/>
    </location>
</feature>
<dbReference type="NCBIfam" id="TIGR02916">
    <property type="entry name" value="PEP_his_kin"/>
    <property type="match status" value="1"/>
</dbReference>
<dbReference type="PANTHER" id="PTHR43547:SF2">
    <property type="entry name" value="HYBRID SIGNAL TRANSDUCTION HISTIDINE KINASE C"/>
    <property type="match status" value="1"/>
</dbReference>
<dbReference type="PROSITE" id="PS50109">
    <property type="entry name" value="HIS_KIN"/>
    <property type="match status" value="1"/>
</dbReference>
<dbReference type="PANTHER" id="PTHR43547">
    <property type="entry name" value="TWO-COMPONENT HISTIDINE KINASE"/>
    <property type="match status" value="1"/>
</dbReference>
<dbReference type="InterPro" id="IPR014265">
    <property type="entry name" value="XrtA/PrsK"/>
</dbReference>
<feature type="transmembrane region" description="Helical" evidence="4">
    <location>
        <begin position="121"/>
        <end position="140"/>
    </location>
</feature>
<keyword evidence="4" id="KW-1133">Transmembrane helix</keyword>
<comment type="catalytic activity">
    <reaction evidence="1">
        <text>ATP + protein L-histidine = ADP + protein N-phospho-L-histidine.</text>
        <dbReference type="EC" id="2.7.13.3"/>
    </reaction>
</comment>
<dbReference type="AlphaFoldDB" id="A0A1E7ZCR4"/>
<evidence type="ECO:0000256" key="4">
    <source>
        <dbReference type="SAM" id="Phobius"/>
    </source>
</evidence>
<feature type="transmembrane region" description="Helical" evidence="4">
    <location>
        <begin position="178"/>
        <end position="199"/>
    </location>
</feature>
<dbReference type="InterPro" id="IPR036890">
    <property type="entry name" value="HATPase_C_sf"/>
</dbReference>
<evidence type="ECO:0000256" key="2">
    <source>
        <dbReference type="ARBA" id="ARBA00012438"/>
    </source>
</evidence>
<proteinExistence type="predicted"/>
<dbReference type="RefSeq" id="WP_070124959.1">
    <property type="nucleotide sequence ID" value="NZ_MDHN01000015.1"/>
</dbReference>
<reference evidence="6 7" key="1">
    <citation type="submission" date="2016-08" db="EMBL/GenBank/DDBJ databases">
        <authorList>
            <person name="Seilhamer J.J."/>
        </authorList>
    </citation>
    <scope>NUCLEOTIDE SEQUENCE [LARGE SCALE GENOMIC DNA]</scope>
    <source>
        <strain evidence="6 7">KCTC 42603</strain>
    </source>
</reference>
<dbReference type="EMBL" id="MDHN01000015">
    <property type="protein sequence ID" value="OFC71299.1"/>
    <property type="molecule type" value="Genomic_DNA"/>
</dbReference>
<keyword evidence="3" id="KW-0597">Phosphoprotein</keyword>